<dbReference type="AlphaFoldDB" id="A0A1S3YLU3"/>
<feature type="domain" description="Retrovirus-related Pol polyprotein from transposon TNT 1-94-like beta-barrel" evidence="2">
    <location>
        <begin position="116"/>
        <end position="195"/>
    </location>
</feature>
<dbReference type="PANTHER" id="PTHR47592:SF27">
    <property type="entry name" value="OS08G0421700 PROTEIN"/>
    <property type="match status" value="1"/>
</dbReference>
<dbReference type="OrthoDB" id="1227129at2759"/>
<dbReference type="RefSeq" id="XP_016453058.1">
    <property type="nucleotide sequence ID" value="XM_016597572.1"/>
</dbReference>
<gene>
    <name evidence="3" type="primary">LOC107777526</name>
</gene>
<accession>A0A1S3YLU3</accession>
<reference evidence="3" key="1">
    <citation type="submission" date="2025-08" db="UniProtKB">
        <authorList>
            <consortium name="RefSeq"/>
        </authorList>
    </citation>
    <scope>IDENTIFICATION</scope>
</reference>
<organism evidence="3">
    <name type="scientific">Nicotiana tabacum</name>
    <name type="common">Common tobacco</name>
    <dbReference type="NCBI Taxonomy" id="4097"/>
    <lineage>
        <taxon>Eukaryota</taxon>
        <taxon>Viridiplantae</taxon>
        <taxon>Streptophyta</taxon>
        <taxon>Embryophyta</taxon>
        <taxon>Tracheophyta</taxon>
        <taxon>Spermatophyta</taxon>
        <taxon>Magnoliopsida</taxon>
        <taxon>eudicotyledons</taxon>
        <taxon>Gunneridae</taxon>
        <taxon>Pentapetalae</taxon>
        <taxon>asterids</taxon>
        <taxon>lamiids</taxon>
        <taxon>Solanales</taxon>
        <taxon>Solanaceae</taxon>
        <taxon>Nicotianoideae</taxon>
        <taxon>Nicotianeae</taxon>
        <taxon>Nicotiana</taxon>
    </lineage>
</organism>
<sequence length="257" mass="28892">MTLEYLIVRLRIEENNKAAEKKSRENLTIMGANIVEEASTSKKRKKSSGPKNYPSKMKFKGNCHNYGKVGHKATECRAPKKDKKNSQGNMIEKNDEIDDLYAILSECSLVGNPREWWIDSGATRHVCANKELFTSYAPAGPDEIFFTANSATAKIEGTGKIALKMTFGKIVTLNDVLHVPEMRKNLASTSLLVKNDNAEFLENIYPYKMECESSSKNSKRSRKETKESTFNEEIQDVVNVKGQLLPLNQIFGIFVGK</sequence>
<dbReference type="Pfam" id="PF22936">
    <property type="entry name" value="Pol_BBD"/>
    <property type="match status" value="1"/>
</dbReference>
<evidence type="ECO:0000259" key="2">
    <source>
        <dbReference type="Pfam" id="PF22936"/>
    </source>
</evidence>
<evidence type="ECO:0000313" key="3">
    <source>
        <dbReference type="RefSeq" id="XP_016453058.1"/>
    </source>
</evidence>
<dbReference type="OMA" id="RENLTIM"/>
<proteinExistence type="predicted"/>
<dbReference type="PaxDb" id="4097-A0A1S3YLU3"/>
<dbReference type="PANTHER" id="PTHR47592">
    <property type="entry name" value="PBF68 PROTEIN"/>
    <property type="match status" value="1"/>
</dbReference>
<name>A0A1S3YLU3_TOBAC</name>
<feature type="region of interest" description="Disordered" evidence="1">
    <location>
        <begin position="35"/>
        <end position="57"/>
    </location>
</feature>
<dbReference type="KEGG" id="nta:107777526"/>
<evidence type="ECO:0000256" key="1">
    <source>
        <dbReference type="SAM" id="MobiDB-lite"/>
    </source>
</evidence>
<dbReference type="InterPro" id="IPR054722">
    <property type="entry name" value="PolX-like_BBD"/>
</dbReference>
<protein>
    <recommendedName>
        <fullName evidence="2">Retrovirus-related Pol polyprotein from transposon TNT 1-94-like beta-barrel domain-containing protein</fullName>
    </recommendedName>
</protein>